<keyword evidence="1" id="KW-0472">Membrane</keyword>
<protein>
    <submittedName>
        <fullName evidence="2">Uncharacterized protein</fullName>
    </submittedName>
</protein>
<evidence type="ECO:0000313" key="2">
    <source>
        <dbReference type="EMBL" id="CAB4274558.1"/>
    </source>
</evidence>
<keyword evidence="1" id="KW-1133">Transmembrane helix</keyword>
<feature type="transmembrane region" description="Helical" evidence="1">
    <location>
        <begin position="26"/>
        <end position="43"/>
    </location>
</feature>
<accession>A0A6J5UKB5</accession>
<organism evidence="2 3">
    <name type="scientific">Prunus armeniaca</name>
    <name type="common">Apricot</name>
    <name type="synonym">Armeniaca vulgaris</name>
    <dbReference type="NCBI Taxonomy" id="36596"/>
    <lineage>
        <taxon>Eukaryota</taxon>
        <taxon>Viridiplantae</taxon>
        <taxon>Streptophyta</taxon>
        <taxon>Embryophyta</taxon>
        <taxon>Tracheophyta</taxon>
        <taxon>Spermatophyta</taxon>
        <taxon>Magnoliopsida</taxon>
        <taxon>eudicotyledons</taxon>
        <taxon>Gunneridae</taxon>
        <taxon>Pentapetalae</taxon>
        <taxon>rosids</taxon>
        <taxon>fabids</taxon>
        <taxon>Rosales</taxon>
        <taxon>Rosaceae</taxon>
        <taxon>Amygdaloideae</taxon>
        <taxon>Amygdaleae</taxon>
        <taxon>Prunus</taxon>
    </lineage>
</organism>
<reference evidence="2 3" key="1">
    <citation type="submission" date="2020-05" db="EMBL/GenBank/DDBJ databases">
        <authorList>
            <person name="Campoy J."/>
            <person name="Schneeberger K."/>
            <person name="Spophaly S."/>
        </authorList>
    </citation>
    <scope>NUCLEOTIDE SEQUENCE [LARGE SCALE GENOMIC DNA]</scope>
    <source>
        <strain evidence="2">PruArmRojPasFocal</strain>
    </source>
</reference>
<dbReference type="AlphaFoldDB" id="A0A6J5UKB5"/>
<proteinExistence type="predicted"/>
<sequence length="105" mass="11606">MCAFSKHSPVNLHCQRHNPISPAYSWYPSLIIIILNVVLSIVTPHQQTPLKSPQNHLSSISVHRLVASRRSGAESQQFGLTLCVVSSSQNMNAQFACLSLSPNQR</sequence>
<evidence type="ECO:0000256" key="1">
    <source>
        <dbReference type="SAM" id="Phobius"/>
    </source>
</evidence>
<gene>
    <name evidence="2" type="ORF">CURHAP_LOCUS23106</name>
</gene>
<name>A0A6J5UKB5_PRUAR</name>
<dbReference type="Proteomes" id="UP000507222">
    <property type="component" value="Unassembled WGS sequence"/>
</dbReference>
<keyword evidence="1" id="KW-0812">Transmembrane</keyword>
<dbReference type="EMBL" id="CAEKDK010000003">
    <property type="protein sequence ID" value="CAB4274558.1"/>
    <property type="molecule type" value="Genomic_DNA"/>
</dbReference>
<evidence type="ECO:0000313" key="3">
    <source>
        <dbReference type="Proteomes" id="UP000507222"/>
    </source>
</evidence>